<proteinExistence type="predicted"/>
<gene>
    <name evidence="2" type="ORF">S01H4_35221</name>
</gene>
<protein>
    <recommendedName>
        <fullName evidence="3">Bacterial Ig-like domain-containing protein</fullName>
    </recommendedName>
</protein>
<comment type="caution">
    <text evidence="2">The sequence shown here is derived from an EMBL/GenBank/DDBJ whole genome shotgun (WGS) entry which is preliminary data.</text>
</comment>
<dbReference type="AlphaFoldDB" id="X1B704"/>
<dbReference type="EMBL" id="BART01018701">
    <property type="protein sequence ID" value="GAG77062.1"/>
    <property type="molecule type" value="Genomic_DNA"/>
</dbReference>
<evidence type="ECO:0000256" key="1">
    <source>
        <dbReference type="SAM" id="Phobius"/>
    </source>
</evidence>
<keyword evidence="1" id="KW-1133">Transmembrane helix</keyword>
<accession>X1B704</accession>
<keyword evidence="1" id="KW-0472">Membrane</keyword>
<feature type="non-terminal residue" evidence="2">
    <location>
        <position position="1"/>
    </location>
</feature>
<dbReference type="Gene3D" id="2.60.40.10">
    <property type="entry name" value="Immunoglobulins"/>
    <property type="match status" value="1"/>
</dbReference>
<keyword evidence="1" id="KW-0812">Transmembrane</keyword>
<feature type="transmembrane region" description="Helical" evidence="1">
    <location>
        <begin position="78"/>
        <end position="100"/>
    </location>
</feature>
<sequence length="122" mass="13027">PLVLTTTSDGNGNWSYTIEDPLEPGSHEAYVAVESDNGEFVRSQSFAFTINQAASTEDNPSGLSLALGSSSNDAVSSYLGFIVLAIGLIVAAFVTFILIVRHKTKVMHDNRDIQADGLPRTP</sequence>
<organism evidence="2">
    <name type="scientific">marine sediment metagenome</name>
    <dbReference type="NCBI Taxonomy" id="412755"/>
    <lineage>
        <taxon>unclassified sequences</taxon>
        <taxon>metagenomes</taxon>
        <taxon>ecological metagenomes</taxon>
    </lineage>
</organism>
<evidence type="ECO:0000313" key="2">
    <source>
        <dbReference type="EMBL" id="GAG77062.1"/>
    </source>
</evidence>
<reference evidence="2" key="1">
    <citation type="journal article" date="2014" name="Front. Microbiol.">
        <title>High frequency of phylogenetically diverse reductive dehalogenase-homologous genes in deep subseafloor sedimentary metagenomes.</title>
        <authorList>
            <person name="Kawai M."/>
            <person name="Futagami T."/>
            <person name="Toyoda A."/>
            <person name="Takaki Y."/>
            <person name="Nishi S."/>
            <person name="Hori S."/>
            <person name="Arai W."/>
            <person name="Tsubouchi T."/>
            <person name="Morono Y."/>
            <person name="Uchiyama I."/>
            <person name="Ito T."/>
            <person name="Fujiyama A."/>
            <person name="Inagaki F."/>
            <person name="Takami H."/>
        </authorList>
    </citation>
    <scope>NUCLEOTIDE SEQUENCE</scope>
    <source>
        <strain evidence="2">Expedition CK06-06</strain>
    </source>
</reference>
<name>X1B704_9ZZZZ</name>
<evidence type="ECO:0008006" key="3">
    <source>
        <dbReference type="Google" id="ProtNLM"/>
    </source>
</evidence>
<dbReference type="InterPro" id="IPR013783">
    <property type="entry name" value="Ig-like_fold"/>
</dbReference>